<sequence length="540" mass="60860">MDVDDLEDYTPLPRKYSKGVDVIRAWEKRLSHKIKTTKLISKRLEYEMAIMTVKYPFLETSQCRGRALAKMKILSLMGQIPIASTLYQLASPTSKANAKQMASEIQQNRNKAKQHQKPRPKTDIQKSKNVAFGNYIFADLEEMDRNCNQLQKSQNLDSPSHIIFKEIQNIPSKIIKEATTSNFRTSQVIPIKQKENMLDICKANNPDITKKRHRDTKQKNVNSQRTGNVAKNDAEEVTISSTTICATNKCQDYKTIKDSRTGKKKEDNEMSEMNIRTKHRNEQWHMKSTLGTDLSSLTREENIIYSGNKVDHGGSTQPFVPHTNDMPAVQKSNIMSDIHSGHSTDYSDYGPSSTPSSPFQCIHKSVQQINTGSDVLPQHSPLHYASLDTYSVIHVFFSYLSQGSNSDTEDDRMASAEDSYPVSPDIFQEGDKLLSSVSNPLSMENGYTVRSVPRTASCKTSASGSKNYITVSTRKSEESFLPEVYGTPTGNTNSSSDADFLADMFDTTAQVYHHQLRQYRLTPEFSFEGGEKRESLIHVA</sequence>
<name>A0A6L2PIB2_COPFO</name>
<keyword evidence="3" id="KW-1185">Reference proteome</keyword>
<protein>
    <submittedName>
        <fullName evidence="2">Uncharacterized protein</fullName>
    </submittedName>
</protein>
<evidence type="ECO:0000313" key="2">
    <source>
        <dbReference type="EMBL" id="GFG32303.1"/>
    </source>
</evidence>
<proteinExistence type="predicted"/>
<feature type="region of interest" description="Disordered" evidence="1">
    <location>
        <begin position="98"/>
        <end position="123"/>
    </location>
</feature>
<comment type="caution">
    <text evidence="2">The sequence shown here is derived from an EMBL/GenBank/DDBJ whole genome shotgun (WGS) entry which is preliminary data.</text>
</comment>
<evidence type="ECO:0000256" key="1">
    <source>
        <dbReference type="SAM" id="MobiDB-lite"/>
    </source>
</evidence>
<evidence type="ECO:0000313" key="3">
    <source>
        <dbReference type="Proteomes" id="UP000502823"/>
    </source>
</evidence>
<dbReference type="EMBL" id="BLKM01000358">
    <property type="protein sequence ID" value="GFG32303.1"/>
    <property type="molecule type" value="Genomic_DNA"/>
</dbReference>
<dbReference type="AlphaFoldDB" id="A0A6L2PIB2"/>
<dbReference type="InParanoid" id="A0A6L2PIB2"/>
<gene>
    <name evidence="2" type="ORF">Cfor_02700</name>
</gene>
<dbReference type="Proteomes" id="UP000502823">
    <property type="component" value="Unassembled WGS sequence"/>
</dbReference>
<organism evidence="2 3">
    <name type="scientific">Coptotermes formosanus</name>
    <name type="common">Formosan subterranean termite</name>
    <dbReference type="NCBI Taxonomy" id="36987"/>
    <lineage>
        <taxon>Eukaryota</taxon>
        <taxon>Metazoa</taxon>
        <taxon>Ecdysozoa</taxon>
        <taxon>Arthropoda</taxon>
        <taxon>Hexapoda</taxon>
        <taxon>Insecta</taxon>
        <taxon>Pterygota</taxon>
        <taxon>Neoptera</taxon>
        <taxon>Polyneoptera</taxon>
        <taxon>Dictyoptera</taxon>
        <taxon>Blattodea</taxon>
        <taxon>Blattoidea</taxon>
        <taxon>Termitoidae</taxon>
        <taxon>Rhinotermitidae</taxon>
        <taxon>Coptotermes</taxon>
    </lineage>
</organism>
<accession>A0A6L2PIB2</accession>
<feature type="compositionally biased region" description="Basic residues" evidence="1">
    <location>
        <begin position="110"/>
        <end position="119"/>
    </location>
</feature>
<dbReference type="OrthoDB" id="10531008at2759"/>
<reference evidence="3" key="1">
    <citation type="submission" date="2020-01" db="EMBL/GenBank/DDBJ databases">
        <title>Draft genome sequence of the Termite Coptotermes fromosanus.</title>
        <authorList>
            <person name="Itakura S."/>
            <person name="Yosikawa Y."/>
            <person name="Umezawa K."/>
        </authorList>
    </citation>
    <scope>NUCLEOTIDE SEQUENCE [LARGE SCALE GENOMIC DNA]</scope>
</reference>